<proteinExistence type="predicted"/>
<gene>
    <name evidence="7" type="ORF">AULFYP135_01921</name>
</gene>
<evidence type="ECO:0008006" key="8">
    <source>
        <dbReference type="Google" id="ProtNLM"/>
    </source>
</evidence>
<evidence type="ECO:0000313" key="7">
    <source>
        <dbReference type="EMBL" id="VYT16794.1"/>
    </source>
</evidence>
<accession>A0A6N2UEH6</accession>
<feature type="transmembrane region" description="Helical" evidence="6">
    <location>
        <begin position="349"/>
        <end position="368"/>
    </location>
</feature>
<feature type="transmembrane region" description="Helical" evidence="6">
    <location>
        <begin position="317"/>
        <end position="337"/>
    </location>
</feature>
<dbReference type="AlphaFoldDB" id="A0A6N2UEH6"/>
<keyword evidence="5 6" id="KW-0472">Membrane</keyword>
<feature type="transmembrane region" description="Helical" evidence="6">
    <location>
        <begin position="78"/>
        <end position="99"/>
    </location>
</feature>
<organism evidence="7">
    <name type="scientific">uncultured Anaerotruncus sp</name>
    <dbReference type="NCBI Taxonomy" id="905011"/>
    <lineage>
        <taxon>Bacteria</taxon>
        <taxon>Bacillati</taxon>
        <taxon>Bacillota</taxon>
        <taxon>Clostridia</taxon>
        <taxon>Eubacteriales</taxon>
        <taxon>Oscillospiraceae</taxon>
        <taxon>Anaerotruncus</taxon>
        <taxon>environmental samples</taxon>
    </lineage>
</organism>
<evidence type="ECO:0000256" key="6">
    <source>
        <dbReference type="SAM" id="Phobius"/>
    </source>
</evidence>
<comment type="subcellular location">
    <subcellularLocation>
        <location evidence="1">Cell membrane</location>
        <topology evidence="1">Multi-pass membrane protein</topology>
    </subcellularLocation>
</comment>
<dbReference type="Pfam" id="PF03606">
    <property type="entry name" value="DcuC"/>
    <property type="match status" value="1"/>
</dbReference>
<evidence type="ECO:0000256" key="4">
    <source>
        <dbReference type="ARBA" id="ARBA00022989"/>
    </source>
</evidence>
<feature type="transmembrane region" description="Helical" evidence="6">
    <location>
        <begin position="120"/>
        <end position="139"/>
    </location>
</feature>
<reference evidence="7" key="1">
    <citation type="submission" date="2019-11" db="EMBL/GenBank/DDBJ databases">
        <authorList>
            <person name="Feng L."/>
        </authorList>
    </citation>
    <scope>NUCLEOTIDE SEQUENCE</scope>
    <source>
        <strain evidence="7">AundefinedLFYP135</strain>
    </source>
</reference>
<feature type="transmembrane region" description="Helical" evidence="6">
    <location>
        <begin position="19"/>
        <end position="36"/>
    </location>
</feature>
<feature type="transmembrane region" description="Helical" evidence="6">
    <location>
        <begin position="169"/>
        <end position="189"/>
    </location>
</feature>
<dbReference type="EMBL" id="CACRSL010000003">
    <property type="protein sequence ID" value="VYT16794.1"/>
    <property type="molecule type" value="Genomic_DNA"/>
</dbReference>
<dbReference type="PANTHER" id="PTHR43652:SF2">
    <property type="entry name" value="BASIC AMINO ACID ANTIPORTER YFCC-RELATED"/>
    <property type="match status" value="1"/>
</dbReference>
<name>A0A6N2UEH6_9FIRM</name>
<dbReference type="PANTHER" id="PTHR43652">
    <property type="entry name" value="BASIC AMINO ACID ANTIPORTER YFCC-RELATED"/>
    <property type="match status" value="1"/>
</dbReference>
<evidence type="ECO:0000256" key="1">
    <source>
        <dbReference type="ARBA" id="ARBA00004651"/>
    </source>
</evidence>
<feature type="transmembrane region" description="Helical" evidence="6">
    <location>
        <begin position="447"/>
        <end position="467"/>
    </location>
</feature>
<evidence type="ECO:0000256" key="5">
    <source>
        <dbReference type="ARBA" id="ARBA00023136"/>
    </source>
</evidence>
<feature type="transmembrane region" description="Helical" evidence="6">
    <location>
        <begin position="261"/>
        <end position="281"/>
    </location>
</feature>
<keyword evidence="4 6" id="KW-1133">Transmembrane helix</keyword>
<feature type="transmembrane region" description="Helical" evidence="6">
    <location>
        <begin position="287"/>
        <end position="305"/>
    </location>
</feature>
<dbReference type="InterPro" id="IPR051679">
    <property type="entry name" value="DASS-Related_Transporters"/>
</dbReference>
<evidence type="ECO:0000256" key="3">
    <source>
        <dbReference type="ARBA" id="ARBA00022692"/>
    </source>
</evidence>
<sequence>MSNQNPSATKKKFKFPHPVVLMFCIVLIVALCSYFVPAGEYARIQVDGRTVVDPNSYTRVESNPIGVMEFLLAFPTGMTAAASITFFIMIVSASFNIITETGAIKSAIGRAAVAFRSKENLMIPAVLAIFSIGGATFGMSEENVVFVPITIALARALGYDAMVGTSLAVLGAACGFCAGVINPFTIGVAQGLAELPMFSGVAYRILIWVVLVAVTSFYVMRYGKKVRLNPQSGMMYETELAERGNGIDLSQVEKITGRQKIVLAIVVAGFVFLVYGVMKLGWYVSEIAALFLGMGIVSGLVYGFTPDEIVKHFQTGIRDIANGAIMVGIARAILIVMEQSMIIDTAVHAMSGVIASLPSAISVLGMYAVQILTNFFIPSGSGQAAATMPIMVPLADVLHINRQVAVLCFQFGDGFTNSILPVSGTMMAILAMAKIPYEKWLKFAGPLVGIWIALGGVFIVAANMFGYGPF</sequence>
<keyword evidence="2" id="KW-1003">Cell membrane</keyword>
<evidence type="ECO:0000256" key="2">
    <source>
        <dbReference type="ARBA" id="ARBA00022475"/>
    </source>
</evidence>
<feature type="transmembrane region" description="Helical" evidence="6">
    <location>
        <begin position="201"/>
        <end position="220"/>
    </location>
</feature>
<keyword evidence="3 6" id="KW-0812">Transmembrane</keyword>
<dbReference type="GO" id="GO:0005886">
    <property type="term" value="C:plasma membrane"/>
    <property type="evidence" value="ECO:0007669"/>
    <property type="project" value="UniProtKB-SubCell"/>
</dbReference>
<feature type="transmembrane region" description="Helical" evidence="6">
    <location>
        <begin position="145"/>
        <end position="162"/>
    </location>
</feature>
<protein>
    <recommendedName>
        <fullName evidence="8">p-aminobenzoyl-glutamate transporter</fullName>
    </recommendedName>
</protein>
<dbReference type="InterPro" id="IPR018385">
    <property type="entry name" value="C4_dicarb_anaerob_car-like"/>
</dbReference>